<evidence type="ECO:0000256" key="1">
    <source>
        <dbReference type="ARBA" id="ARBA00023002"/>
    </source>
</evidence>
<dbReference type="PANTHER" id="PTHR30466">
    <property type="entry name" value="FLAVIN REDUCTASE"/>
    <property type="match status" value="1"/>
</dbReference>
<dbReference type="PANTHER" id="PTHR30466:SF1">
    <property type="entry name" value="FMN REDUCTASE (NADH) RUTF"/>
    <property type="match status" value="1"/>
</dbReference>
<dbReference type="SMART" id="SM00903">
    <property type="entry name" value="Flavin_Reduct"/>
    <property type="match status" value="1"/>
</dbReference>
<dbReference type="InterPro" id="IPR050268">
    <property type="entry name" value="NADH-dep_flavin_reductase"/>
</dbReference>
<evidence type="ECO:0000313" key="3">
    <source>
        <dbReference type="EMBL" id="PQV58223.1"/>
    </source>
</evidence>
<accession>A0A2S8SBU2</accession>
<feature type="domain" description="Flavin reductase like" evidence="2">
    <location>
        <begin position="13"/>
        <end position="156"/>
    </location>
</feature>
<protein>
    <submittedName>
        <fullName evidence="3">Flavin reductase (DIM6/NTAB) family NADH-FMN oxidoreductase RutF</fullName>
    </submittedName>
</protein>
<dbReference type="Gene3D" id="3.90.79.10">
    <property type="entry name" value="Nucleoside Triphosphate Pyrophosphohydrolase"/>
    <property type="match status" value="1"/>
</dbReference>
<proteinExistence type="predicted"/>
<gene>
    <name evidence="3" type="ORF">LX70_00030</name>
</gene>
<reference evidence="3 4" key="1">
    <citation type="submission" date="2018-02" db="EMBL/GenBank/DDBJ databases">
        <title>Genomic Encyclopedia of Archaeal and Bacterial Type Strains, Phase II (KMG-II): from individual species to whole genera.</title>
        <authorList>
            <person name="Goeker M."/>
        </authorList>
    </citation>
    <scope>NUCLEOTIDE SEQUENCE [LARGE SCALE GENOMIC DNA]</scope>
    <source>
        <strain evidence="3 4">DSM 18921</strain>
    </source>
</reference>
<dbReference type="OrthoDB" id="9792858at2"/>
<keyword evidence="4" id="KW-1185">Reference proteome</keyword>
<dbReference type="InterPro" id="IPR002563">
    <property type="entry name" value="Flavin_Rdtase-like_dom"/>
</dbReference>
<sequence>MNPEPTRLLRDAFGCFMTGVTVVTTIDETGAPRGFTANSFSSVSLDPPLLLISISNRSANLSAYTSGRGFAVNVLSEGQKAISNVFARPSEDRFTSVDWQAGPYGSPVIAGGSAWFDCSLERAIEAGDHTILIGRVEDFDASTAPGLGYCRGAYVTPAAAALSAEHGPRVVLAAIVEHEGRVLLLDDGAGGVKLPEMRVGQGGARGAFDRLIAETGTDATPGLVYAIYDDTERGLQFIVHLCPAATDAHKAGAFVALTEAAMTDTTDPAQQVMLRRFAAEYRQGNYGQYVGSHVAGEIRPFAKG</sequence>
<dbReference type="Pfam" id="PF01613">
    <property type="entry name" value="Flavin_Reduct"/>
    <property type="match status" value="1"/>
</dbReference>
<dbReference type="Proteomes" id="UP000238338">
    <property type="component" value="Unassembled WGS sequence"/>
</dbReference>
<evidence type="ECO:0000313" key="4">
    <source>
        <dbReference type="Proteomes" id="UP000238338"/>
    </source>
</evidence>
<keyword evidence="1" id="KW-0560">Oxidoreductase</keyword>
<evidence type="ECO:0000259" key="2">
    <source>
        <dbReference type="SMART" id="SM00903"/>
    </source>
</evidence>
<name>A0A2S8SBU2_9RHOB</name>
<organism evidence="3 4">
    <name type="scientific">Albidovulum denitrificans</name>
    <dbReference type="NCBI Taxonomy" id="404881"/>
    <lineage>
        <taxon>Bacteria</taxon>
        <taxon>Pseudomonadati</taxon>
        <taxon>Pseudomonadota</taxon>
        <taxon>Alphaproteobacteria</taxon>
        <taxon>Rhodobacterales</taxon>
        <taxon>Paracoccaceae</taxon>
        <taxon>Albidovulum</taxon>
    </lineage>
</organism>
<dbReference type="RefSeq" id="WP_105512532.1">
    <property type="nucleotide sequence ID" value="NZ_PVEP01000001.1"/>
</dbReference>
<dbReference type="AlphaFoldDB" id="A0A2S8SBU2"/>
<dbReference type="InterPro" id="IPR012349">
    <property type="entry name" value="Split_barrel_FMN-bd"/>
</dbReference>
<dbReference type="GO" id="GO:0010181">
    <property type="term" value="F:FMN binding"/>
    <property type="evidence" value="ECO:0007669"/>
    <property type="project" value="InterPro"/>
</dbReference>
<comment type="caution">
    <text evidence="3">The sequence shown here is derived from an EMBL/GenBank/DDBJ whole genome shotgun (WGS) entry which is preliminary data.</text>
</comment>
<dbReference type="GO" id="GO:0042602">
    <property type="term" value="F:riboflavin reductase (NADPH) activity"/>
    <property type="evidence" value="ECO:0007669"/>
    <property type="project" value="TreeGrafter"/>
</dbReference>
<dbReference type="EMBL" id="PVEP01000001">
    <property type="protein sequence ID" value="PQV58223.1"/>
    <property type="molecule type" value="Genomic_DNA"/>
</dbReference>
<dbReference type="SUPFAM" id="SSF50475">
    <property type="entry name" value="FMN-binding split barrel"/>
    <property type="match status" value="1"/>
</dbReference>
<dbReference type="Gene3D" id="2.30.110.10">
    <property type="entry name" value="Electron Transport, Fmn-binding Protein, Chain A"/>
    <property type="match status" value="1"/>
</dbReference>